<name>A0A813WFW8_9BILA</name>
<sequence length="112" mass="13647">MCEIFLKFYLLHRYSVEEDKPLYSVQVQKYKIYLLKRNNYNKSNDDDFISPIHKLTKNELREELKLFREDNNSSRNNINNTLLNHNNDNYDADDIEFHTYQSTKCSICCYQY</sequence>
<accession>A0A813WFW8</accession>
<gene>
    <name evidence="1" type="ORF">JXQ802_LOCUS6677</name>
</gene>
<dbReference type="AlphaFoldDB" id="A0A813WFW8"/>
<evidence type="ECO:0000313" key="2">
    <source>
        <dbReference type="Proteomes" id="UP000663870"/>
    </source>
</evidence>
<keyword evidence="2" id="KW-1185">Reference proteome</keyword>
<reference evidence="1" key="1">
    <citation type="submission" date="2021-02" db="EMBL/GenBank/DDBJ databases">
        <authorList>
            <person name="Nowell W R."/>
        </authorList>
    </citation>
    <scope>NUCLEOTIDE SEQUENCE</scope>
</reference>
<organism evidence="1 2">
    <name type="scientific">Rotaria sordida</name>
    <dbReference type="NCBI Taxonomy" id="392033"/>
    <lineage>
        <taxon>Eukaryota</taxon>
        <taxon>Metazoa</taxon>
        <taxon>Spiralia</taxon>
        <taxon>Gnathifera</taxon>
        <taxon>Rotifera</taxon>
        <taxon>Eurotatoria</taxon>
        <taxon>Bdelloidea</taxon>
        <taxon>Philodinida</taxon>
        <taxon>Philodinidae</taxon>
        <taxon>Rotaria</taxon>
    </lineage>
</organism>
<protein>
    <submittedName>
        <fullName evidence="1">Uncharacterized protein</fullName>
    </submittedName>
</protein>
<dbReference type="Proteomes" id="UP000663870">
    <property type="component" value="Unassembled WGS sequence"/>
</dbReference>
<comment type="caution">
    <text evidence="1">The sequence shown here is derived from an EMBL/GenBank/DDBJ whole genome shotgun (WGS) entry which is preliminary data.</text>
</comment>
<dbReference type="EMBL" id="CAJNOL010000106">
    <property type="protein sequence ID" value="CAF0850696.1"/>
    <property type="molecule type" value="Genomic_DNA"/>
</dbReference>
<proteinExistence type="predicted"/>
<evidence type="ECO:0000313" key="1">
    <source>
        <dbReference type="EMBL" id="CAF0850696.1"/>
    </source>
</evidence>